<dbReference type="Proteomes" id="UP001059836">
    <property type="component" value="Chromosome"/>
</dbReference>
<proteinExistence type="predicted"/>
<accession>A0ABX6IM88</accession>
<name>A0ABX6IM88_9ACTN</name>
<keyword evidence="2" id="KW-1185">Reference proteome</keyword>
<protein>
    <submittedName>
        <fullName evidence="1">Uncharacterized protein</fullName>
    </submittedName>
</protein>
<reference evidence="1" key="1">
    <citation type="journal article" date="2021" name="Nat. Microbiol.">
        <title>Cocultivation of an ultrasmall environmental parasitic bacterium with lytic ability against bacteria associated with wastewater foams.</title>
        <authorList>
            <person name="Batinovic S."/>
            <person name="Rose J.J.A."/>
            <person name="Ratcliffe J."/>
            <person name="Seviour R.J."/>
            <person name="Petrovski S."/>
        </authorList>
    </citation>
    <scope>NUCLEOTIDE SEQUENCE</scope>
    <source>
        <strain evidence="1">CON9</strain>
    </source>
</reference>
<dbReference type="RefSeq" id="WP_213245150.1">
    <property type="nucleotide sequence ID" value="NZ_CP045806.1"/>
</dbReference>
<gene>
    <name evidence="1" type="ORF">GII31_20370</name>
</gene>
<evidence type="ECO:0000313" key="1">
    <source>
        <dbReference type="EMBL" id="QHN36900.1"/>
    </source>
</evidence>
<evidence type="ECO:0000313" key="2">
    <source>
        <dbReference type="Proteomes" id="UP001059836"/>
    </source>
</evidence>
<organism evidence="1 2">
    <name type="scientific">Gordonia pseudamarae</name>
    <dbReference type="NCBI Taxonomy" id="2831662"/>
    <lineage>
        <taxon>Bacteria</taxon>
        <taxon>Bacillati</taxon>
        <taxon>Actinomycetota</taxon>
        <taxon>Actinomycetes</taxon>
        <taxon>Mycobacteriales</taxon>
        <taxon>Gordoniaceae</taxon>
        <taxon>Gordonia</taxon>
    </lineage>
</organism>
<dbReference type="EMBL" id="CP045809">
    <property type="protein sequence ID" value="QHN36900.1"/>
    <property type="molecule type" value="Genomic_DNA"/>
</dbReference>
<sequence>MSSFDVENADIIADVSLVDASTQDHSTGDKQFPGLHNDLSFLWAMVDTEDGKRYEVVRSVSQSCAYDFTVHECPTDIWEKPRGIRIPGEHDLYWGPAVWLGRGERRRITPANFDMMVKHPMNISLSPTKYIWQEEDVVDIELTPLPGNVTRIDVPGDPDPVGYTSTGCSITGSVNGSTITGGYGGIDRMYCIPGLSAQLSKIAQLEHYWFVWGAIHEDGTWETGNAMLGAGGYATATWHRQGFDPIIATNDDVESKVLWEDRENGESQPVSARLTFGGRTFDFTTTHNAAAQAASLGIKWVHGTVQEEGGPVPVQTWSTMEVIIRRAETATSR</sequence>